<dbReference type="PANTHER" id="PTHR11575">
    <property type="entry name" value="5'-NUCLEOTIDASE-RELATED"/>
    <property type="match status" value="1"/>
</dbReference>
<dbReference type="Pfam" id="PF00149">
    <property type="entry name" value="Metallophos"/>
    <property type="match status" value="1"/>
</dbReference>
<dbReference type="AlphaFoldDB" id="A0A1H7TMF9"/>
<dbReference type="GO" id="GO:0016787">
    <property type="term" value="F:hydrolase activity"/>
    <property type="evidence" value="ECO:0007669"/>
    <property type="project" value="UniProtKB-KW"/>
</dbReference>
<evidence type="ECO:0000259" key="3">
    <source>
        <dbReference type="Pfam" id="PF00149"/>
    </source>
</evidence>
<dbReference type="Pfam" id="PF02872">
    <property type="entry name" value="5_nucleotid_C"/>
    <property type="match status" value="1"/>
</dbReference>
<dbReference type="GO" id="GO:0000166">
    <property type="term" value="F:nucleotide binding"/>
    <property type="evidence" value="ECO:0007669"/>
    <property type="project" value="UniProtKB-KW"/>
</dbReference>
<dbReference type="PRINTS" id="PR01607">
    <property type="entry name" value="APYRASEFAMLY"/>
</dbReference>
<evidence type="ECO:0000313" key="5">
    <source>
        <dbReference type="EMBL" id="GEK88202.1"/>
    </source>
</evidence>
<dbReference type="SUPFAM" id="SSF56300">
    <property type="entry name" value="Metallo-dependent phosphatases"/>
    <property type="match status" value="1"/>
</dbReference>
<keyword evidence="2" id="KW-0547">Nucleotide-binding</keyword>
<evidence type="ECO:0000256" key="1">
    <source>
        <dbReference type="ARBA" id="ARBA00022729"/>
    </source>
</evidence>
<gene>
    <name evidence="5" type="ORF">APU01nite_02410</name>
    <name evidence="6" type="ORF">SAMN04488100_11335</name>
</gene>
<dbReference type="SUPFAM" id="SSF55816">
    <property type="entry name" value="5'-nucleotidase (syn. UDP-sugar hydrolase), C-terminal domain"/>
    <property type="match status" value="1"/>
</dbReference>
<evidence type="ECO:0000313" key="6">
    <source>
        <dbReference type="EMBL" id="SEL85961.1"/>
    </source>
</evidence>
<feature type="domain" description="5'-Nucleotidase C-terminal" evidence="4">
    <location>
        <begin position="297"/>
        <end position="436"/>
    </location>
</feature>
<dbReference type="InterPro" id="IPR008334">
    <property type="entry name" value="5'-Nucleotdase_C"/>
</dbReference>
<dbReference type="InterPro" id="IPR029052">
    <property type="entry name" value="Metallo-depent_PP-like"/>
</dbReference>
<dbReference type="GO" id="GO:0030288">
    <property type="term" value="C:outer membrane-bounded periplasmic space"/>
    <property type="evidence" value="ECO:0007669"/>
    <property type="project" value="TreeGrafter"/>
</dbReference>
<dbReference type="InterPro" id="IPR006179">
    <property type="entry name" value="5_nucleotidase/apyrase"/>
</dbReference>
<dbReference type="RefSeq" id="WP_218142338.1">
    <property type="nucleotide sequence ID" value="NZ_BJUX01000002.1"/>
</dbReference>
<dbReference type="InterPro" id="IPR036907">
    <property type="entry name" value="5'-Nucleotdase_C_sf"/>
</dbReference>
<dbReference type="InterPro" id="IPR004843">
    <property type="entry name" value="Calcineurin-like_PHP"/>
</dbReference>
<dbReference type="Gene3D" id="3.60.21.10">
    <property type="match status" value="1"/>
</dbReference>
<keyword evidence="1" id="KW-0732">Signal</keyword>
<accession>A0A1H7TMF9</accession>
<evidence type="ECO:0000313" key="7">
    <source>
        <dbReference type="Proteomes" id="UP000198548"/>
    </source>
</evidence>
<dbReference type="EMBL" id="FOBL01000013">
    <property type="protein sequence ID" value="SEL85961.1"/>
    <property type="molecule type" value="Genomic_DNA"/>
</dbReference>
<feature type="domain" description="Calcineurin-like phosphoesterase" evidence="3">
    <location>
        <begin position="9"/>
        <end position="223"/>
    </location>
</feature>
<reference evidence="5 8" key="2">
    <citation type="submission" date="2019-07" db="EMBL/GenBank/DDBJ databases">
        <title>Whole genome shotgun sequence of Alkalibacterium putridalgicola NBRC 103243.</title>
        <authorList>
            <person name="Hosoyama A."/>
            <person name="Uohara A."/>
            <person name="Ohji S."/>
            <person name="Ichikawa N."/>
        </authorList>
    </citation>
    <scope>NUCLEOTIDE SEQUENCE [LARGE SCALE GENOMIC DNA]</scope>
    <source>
        <strain evidence="5 8">NBRC 103243</strain>
    </source>
</reference>
<dbReference type="EMBL" id="BJUX01000002">
    <property type="protein sequence ID" value="GEK88202.1"/>
    <property type="molecule type" value="Genomic_DNA"/>
</dbReference>
<dbReference type="Gene3D" id="3.90.780.10">
    <property type="entry name" value="5'-Nucleotidase, C-terminal domain"/>
    <property type="match status" value="1"/>
</dbReference>
<evidence type="ECO:0000259" key="4">
    <source>
        <dbReference type="Pfam" id="PF02872"/>
    </source>
</evidence>
<keyword evidence="8" id="KW-1185">Reference proteome</keyword>
<comment type="similarity">
    <text evidence="2">Belongs to the 5'-nucleotidase family.</text>
</comment>
<dbReference type="PANTHER" id="PTHR11575:SF42">
    <property type="entry name" value="SULFUR OXIDATION PROTEIN SOXB"/>
    <property type="match status" value="1"/>
</dbReference>
<dbReference type="Proteomes" id="UP000321425">
    <property type="component" value="Unassembled WGS sequence"/>
</dbReference>
<dbReference type="GO" id="GO:0009166">
    <property type="term" value="P:nucleotide catabolic process"/>
    <property type="evidence" value="ECO:0007669"/>
    <property type="project" value="InterPro"/>
</dbReference>
<dbReference type="Proteomes" id="UP000198548">
    <property type="component" value="Unassembled WGS sequence"/>
</dbReference>
<reference evidence="6 7" key="1">
    <citation type="submission" date="2016-10" db="EMBL/GenBank/DDBJ databases">
        <authorList>
            <person name="de Groot N.N."/>
        </authorList>
    </citation>
    <scope>NUCLEOTIDE SEQUENCE [LARGE SCALE GENOMIC DNA]</scope>
    <source>
        <strain evidence="6 7">DSM 19182</strain>
    </source>
</reference>
<sequence length="482" mass="53952">MSTNTKNLTIVQMNDTHAYFDLHPEWFFENDQFVYRKAGGYARIATLLKEIRENSNDVLFCDNGDTLNGTMPAVRSEGEAVIPVLNELGIDAMTLHWEFGHGPETLIEKSKKLKVPMLADNVYKLDDDKRLFPASIVKEYGDLSVGIIGIASNIVDKTMPDSFSKGLRFTLGKDELTEIIRDLKENKKADLIVLLSHLGFPQDIKLVNEIEGIDVCLSGHTHNRLFEPVIENDTIVIQSGCHGSFLGQLDLEVTDGRITDFSHQLIEVSEDIEPDPKISKIIEQSLSPYKDELAAVVGETKSALNRATMLESTMDNFLLSAIKESTGAQMAFSNGWRYGAPIVPGPVTMNDLYNITPMDPPIMTADLTGQELLDMIEQNLERSFASDPYEQMGGFVKRSLGLKVYIKIENPKGHRIQALYVGDEPVKKTETYKVAYITKQGVGDDFGSNKERFNMHAIESMKAYLEKHSPVTIDYLDTYKPV</sequence>
<evidence type="ECO:0000313" key="8">
    <source>
        <dbReference type="Proteomes" id="UP000321425"/>
    </source>
</evidence>
<evidence type="ECO:0000256" key="2">
    <source>
        <dbReference type="RuleBase" id="RU362119"/>
    </source>
</evidence>
<organism evidence="6 7">
    <name type="scientific">Alkalibacterium putridalgicola</name>
    <dbReference type="NCBI Taxonomy" id="426703"/>
    <lineage>
        <taxon>Bacteria</taxon>
        <taxon>Bacillati</taxon>
        <taxon>Bacillota</taxon>
        <taxon>Bacilli</taxon>
        <taxon>Lactobacillales</taxon>
        <taxon>Carnobacteriaceae</taxon>
        <taxon>Alkalibacterium</taxon>
    </lineage>
</organism>
<name>A0A1H7TMF9_9LACT</name>
<dbReference type="STRING" id="426703.SAMN04488100_11335"/>
<protein>
    <submittedName>
        <fullName evidence="6">2',3'-cyclic-nucleotide 2'-phosphodiesterase/5'-or 3'-nucleotidase, 5'-nucleotidase family</fullName>
    </submittedName>
    <submittedName>
        <fullName evidence="5">Bifunctional metallophosphatase/5'-nucleotidase</fullName>
    </submittedName>
</protein>
<keyword evidence="2" id="KW-0378">Hydrolase</keyword>
<proteinExistence type="inferred from homology"/>